<protein>
    <submittedName>
        <fullName evidence="1">Uncharacterized protein</fullName>
    </submittedName>
</protein>
<sequence length="25" mass="2688">MNNKSTTVITVLRTTASTSTSTILF</sequence>
<dbReference type="AlphaFoldDB" id="A0A0A9AMI4"/>
<reference evidence="1" key="1">
    <citation type="submission" date="2014-09" db="EMBL/GenBank/DDBJ databases">
        <authorList>
            <person name="Magalhaes I.L.F."/>
            <person name="Oliveira U."/>
            <person name="Santos F.R."/>
            <person name="Vidigal T.H.D.A."/>
            <person name="Brescovit A.D."/>
            <person name="Santos A.J."/>
        </authorList>
    </citation>
    <scope>NUCLEOTIDE SEQUENCE</scope>
    <source>
        <tissue evidence="1">Shoot tissue taken approximately 20 cm above the soil surface</tissue>
    </source>
</reference>
<proteinExistence type="predicted"/>
<organism evidence="1">
    <name type="scientific">Arundo donax</name>
    <name type="common">Giant reed</name>
    <name type="synonym">Donax arundinaceus</name>
    <dbReference type="NCBI Taxonomy" id="35708"/>
    <lineage>
        <taxon>Eukaryota</taxon>
        <taxon>Viridiplantae</taxon>
        <taxon>Streptophyta</taxon>
        <taxon>Embryophyta</taxon>
        <taxon>Tracheophyta</taxon>
        <taxon>Spermatophyta</taxon>
        <taxon>Magnoliopsida</taxon>
        <taxon>Liliopsida</taxon>
        <taxon>Poales</taxon>
        <taxon>Poaceae</taxon>
        <taxon>PACMAD clade</taxon>
        <taxon>Arundinoideae</taxon>
        <taxon>Arundineae</taxon>
        <taxon>Arundo</taxon>
    </lineage>
</organism>
<reference evidence="1" key="2">
    <citation type="journal article" date="2015" name="Data Brief">
        <title>Shoot transcriptome of the giant reed, Arundo donax.</title>
        <authorList>
            <person name="Barrero R.A."/>
            <person name="Guerrero F.D."/>
            <person name="Moolhuijzen P."/>
            <person name="Goolsby J.A."/>
            <person name="Tidwell J."/>
            <person name="Bellgard S.E."/>
            <person name="Bellgard M.I."/>
        </authorList>
    </citation>
    <scope>NUCLEOTIDE SEQUENCE</scope>
    <source>
        <tissue evidence="1">Shoot tissue taken approximately 20 cm above the soil surface</tissue>
    </source>
</reference>
<dbReference type="EMBL" id="GBRH01246827">
    <property type="protein sequence ID" value="JAD51068.1"/>
    <property type="molecule type" value="Transcribed_RNA"/>
</dbReference>
<accession>A0A0A9AMI4</accession>
<evidence type="ECO:0000313" key="1">
    <source>
        <dbReference type="EMBL" id="JAD51068.1"/>
    </source>
</evidence>
<name>A0A0A9AMI4_ARUDO</name>